<feature type="domain" description="DNA-directed DNA polymerase family B multifunctional" evidence="9">
    <location>
        <begin position="703"/>
        <end position="1192"/>
    </location>
</feature>
<dbReference type="InterPro" id="IPR006134">
    <property type="entry name" value="DNA-dir_DNA_pol_B_multi_dom"/>
</dbReference>
<keyword evidence="5" id="KW-0239">DNA-directed DNA polymerase</keyword>
<dbReference type="Pfam" id="PF03104">
    <property type="entry name" value="DNA_pol_B_exo1"/>
    <property type="match status" value="2"/>
</dbReference>
<dbReference type="InterPro" id="IPR006133">
    <property type="entry name" value="DNA-dir_DNA_pol_B_exonuc"/>
</dbReference>
<evidence type="ECO:0000256" key="7">
    <source>
        <dbReference type="ARBA" id="ARBA00049244"/>
    </source>
</evidence>
<dbReference type="PANTHER" id="PTHR10322:SF23">
    <property type="entry name" value="DNA POLYMERASE DELTA CATALYTIC SUBUNIT"/>
    <property type="match status" value="1"/>
</dbReference>
<evidence type="ECO:0000313" key="11">
    <source>
        <dbReference type="EMBL" id="QHU17667.1"/>
    </source>
</evidence>
<dbReference type="InterPro" id="IPR036397">
    <property type="entry name" value="RNaseH_sf"/>
</dbReference>
<dbReference type="EC" id="2.7.7.7" evidence="2"/>
<dbReference type="PANTHER" id="PTHR10322">
    <property type="entry name" value="DNA POLYMERASE CATALYTIC SUBUNIT"/>
    <property type="match status" value="1"/>
</dbReference>
<evidence type="ECO:0000256" key="8">
    <source>
        <dbReference type="SAM" id="Coils"/>
    </source>
</evidence>
<dbReference type="InterPro" id="IPR050240">
    <property type="entry name" value="DNA_pol_type-B"/>
</dbReference>
<dbReference type="GO" id="GO:0000166">
    <property type="term" value="F:nucleotide binding"/>
    <property type="evidence" value="ECO:0007669"/>
    <property type="project" value="InterPro"/>
</dbReference>
<dbReference type="PRINTS" id="PR00106">
    <property type="entry name" value="DNAPOLB"/>
</dbReference>
<keyword evidence="6" id="KW-0238">DNA-binding</keyword>
<dbReference type="AlphaFoldDB" id="A0A6C0KLN0"/>
<dbReference type="Gene3D" id="3.30.342.10">
    <property type="entry name" value="DNA Polymerase, chain B, domain 1"/>
    <property type="match status" value="1"/>
</dbReference>
<dbReference type="EMBL" id="MN740917">
    <property type="protein sequence ID" value="QHU17667.1"/>
    <property type="molecule type" value="Genomic_DNA"/>
</dbReference>
<dbReference type="Gene3D" id="3.30.420.10">
    <property type="entry name" value="Ribonuclease H-like superfamily/Ribonuclease H"/>
    <property type="match status" value="2"/>
</dbReference>
<evidence type="ECO:0000256" key="3">
    <source>
        <dbReference type="ARBA" id="ARBA00022679"/>
    </source>
</evidence>
<evidence type="ECO:0000256" key="6">
    <source>
        <dbReference type="ARBA" id="ARBA00023125"/>
    </source>
</evidence>
<dbReference type="SMART" id="SM00486">
    <property type="entry name" value="POLBc"/>
    <property type="match status" value="1"/>
</dbReference>
<evidence type="ECO:0000259" key="9">
    <source>
        <dbReference type="Pfam" id="PF00136"/>
    </source>
</evidence>
<reference evidence="11" key="1">
    <citation type="journal article" date="2020" name="Nature">
        <title>Giant virus diversity and host interactions through global metagenomics.</title>
        <authorList>
            <person name="Schulz F."/>
            <person name="Roux S."/>
            <person name="Paez-Espino D."/>
            <person name="Jungbluth S."/>
            <person name="Walsh D.A."/>
            <person name="Denef V.J."/>
            <person name="McMahon K.D."/>
            <person name="Konstantinidis K.T."/>
            <person name="Eloe-Fadrosh E.A."/>
            <person name="Kyrpides N.C."/>
            <person name="Woyke T."/>
        </authorList>
    </citation>
    <scope>NUCLEOTIDE SEQUENCE</scope>
    <source>
        <strain evidence="11">GVMAG-S-3300012919-55</strain>
    </source>
</reference>
<evidence type="ECO:0000256" key="2">
    <source>
        <dbReference type="ARBA" id="ARBA00012417"/>
    </source>
</evidence>
<protein>
    <recommendedName>
        <fullName evidence="2">DNA-directed DNA polymerase</fullName>
        <ecNumber evidence="2">2.7.7.7</ecNumber>
    </recommendedName>
</protein>
<dbReference type="InterPro" id="IPR006172">
    <property type="entry name" value="DNA-dir_DNA_pol_B"/>
</dbReference>
<accession>A0A6C0KLN0</accession>
<dbReference type="InterPro" id="IPR042087">
    <property type="entry name" value="DNA_pol_B_thumb"/>
</dbReference>
<name>A0A6C0KLN0_9ZZZZ</name>
<keyword evidence="8" id="KW-0175">Coiled coil</keyword>
<keyword evidence="4" id="KW-0548">Nucleotidyltransferase</keyword>
<dbReference type="Gene3D" id="1.10.132.60">
    <property type="entry name" value="DNA polymerase family B, C-terminal domain"/>
    <property type="match status" value="1"/>
</dbReference>
<dbReference type="InterPro" id="IPR023211">
    <property type="entry name" value="DNA_pol_palm_dom_sf"/>
</dbReference>
<dbReference type="SUPFAM" id="SSF53098">
    <property type="entry name" value="Ribonuclease H-like"/>
    <property type="match status" value="1"/>
</dbReference>
<evidence type="ECO:0000256" key="5">
    <source>
        <dbReference type="ARBA" id="ARBA00022932"/>
    </source>
</evidence>
<dbReference type="Gene3D" id="3.90.1600.10">
    <property type="entry name" value="Palm domain of DNA polymerase"/>
    <property type="match status" value="1"/>
</dbReference>
<keyword evidence="3" id="KW-0808">Transferase</keyword>
<comment type="similarity">
    <text evidence="1">Belongs to the DNA polymerase type-B family.</text>
</comment>
<proteinExistence type="inferred from homology"/>
<dbReference type="InterPro" id="IPR012337">
    <property type="entry name" value="RNaseH-like_sf"/>
</dbReference>
<feature type="domain" description="DNA-directed DNA polymerase family B exonuclease" evidence="10">
    <location>
        <begin position="159"/>
        <end position="244"/>
    </location>
</feature>
<dbReference type="GO" id="GO:0003887">
    <property type="term" value="F:DNA-directed DNA polymerase activity"/>
    <property type="evidence" value="ECO:0007669"/>
    <property type="project" value="UniProtKB-KW"/>
</dbReference>
<evidence type="ECO:0000256" key="1">
    <source>
        <dbReference type="ARBA" id="ARBA00005755"/>
    </source>
</evidence>
<feature type="coiled-coil region" evidence="8">
    <location>
        <begin position="1199"/>
        <end position="1236"/>
    </location>
</feature>
<dbReference type="SUPFAM" id="SSF56672">
    <property type="entry name" value="DNA/RNA polymerases"/>
    <property type="match status" value="1"/>
</dbReference>
<evidence type="ECO:0000256" key="4">
    <source>
        <dbReference type="ARBA" id="ARBA00022695"/>
    </source>
</evidence>
<comment type="catalytic activity">
    <reaction evidence="7">
        <text>DNA(n) + a 2'-deoxyribonucleoside 5'-triphosphate = DNA(n+1) + diphosphate</text>
        <dbReference type="Rhea" id="RHEA:22508"/>
        <dbReference type="Rhea" id="RHEA-COMP:17339"/>
        <dbReference type="Rhea" id="RHEA-COMP:17340"/>
        <dbReference type="ChEBI" id="CHEBI:33019"/>
        <dbReference type="ChEBI" id="CHEBI:61560"/>
        <dbReference type="ChEBI" id="CHEBI:173112"/>
        <dbReference type="EC" id="2.7.7.7"/>
    </reaction>
</comment>
<organism evidence="11">
    <name type="scientific">viral metagenome</name>
    <dbReference type="NCBI Taxonomy" id="1070528"/>
    <lineage>
        <taxon>unclassified sequences</taxon>
        <taxon>metagenomes</taxon>
        <taxon>organismal metagenomes</taxon>
    </lineage>
</organism>
<sequence length="1268" mass="148104">MTSKPMSKSTKKQSKISFRCIDFKTSTFKDNDFFIRMYGIDENRNTYCVNVLDFKPFFYIKVGKDWDESTVQSFIKHLKDTNKKTNYALYKCLVDDVEEVELIQRKTLYSFDAHLEHQFILFKCRNMNPLYKIKPLYYDREKQRLIRGGYVYNNDKTELYETMIPPMLRFFHIQNMSPSGWIYIDSYRKIPRSSRNATTHVEIETNYENIHSEDNKETVVPYKICSFDIEASSSHGDFPNAKKDYKKVAYDTIDYMEKNEDCIKEWGYDTTLKQYLLCVFGFKQDLQADHCFVKESSYNEEMFHLQFQKLMNHELYITDEDILNVEQSMNHYFNSVDDTPSNEGEGGGEHEQDCAEEYVEVKQKKTKKAQPTKKLMDVLEDVKEEPKIKTTYLLQALNQHFPPLEGDYVTFIGSTFVTYGQEKSNFNHCICLNDTENIDKKSQVIECYETEKEVLLAWTRLIQEQDPDIIIGYNIFGFDYPFMFDRADENDCVKEFLKFARYDDGEEIKEELEETSIVLASGAYDLKYPNMEGRLQIDVFTYMRKEFILPSYKLDYVSSYLISDKVKSYCNYVEEDDETAETCHIVTKNIKGITLGCFVHFEIINHSNDLYENGKKFKVVDIEEDGFIIEGHLHDELENQTIQWGLAKDDVTPQDIFRMTNEGPHEKGIIAKYCIQDCNLVHQIFQKIDIMTTYIEMSKICSVPISFLMMRGQGIKLTSYIAKKCREKGTLMPLISKGNAWDMYEGAIVLEPKTNLYLDNPVACVDYSSLYPSSIISENISHDSKVWTKTYNLDDEMLYETGEKDKHGSFIYDNLEGYTYVDIKYDTFSFKRTSASAAAKKVLTGYKICRYAQFPNNEKAIMPSILEELLAARSATKKQMKKENDPFMKNILDKRQLSIKVTANSLYGQTGAKTSTFYEVDVAASTTATGRKLLHYARDVIEGVYSNLKVDTKHGKMITNAEYIYGDTDSVFFTFNLKDEHGEPMRGQKALEVTIELAKEAGELATKFLKKPHDLEYEKTFMPFCLLSKKRYVGMLYEEDPNYCKRKSMGIVLKRRDNAPVVKDVYGGIIDILMKQKDINQSIQFLDNMLSDIVNEKMPIHKLIISKSLRSFYKNPKQIAHKVLADRMGQRDPGNKPGPGDRIPYVYILTSKKKDLQGNKIENPDYIQEQKLKIDYGFYITNQIMKPVLQIYSLVLFDMPQFQKRKKMFQRKLERLREESEDFEKYQKKAQQWKDKEVEKILFEKYLIINKNRANNNSMITSFFTSSS</sequence>
<dbReference type="Gene3D" id="1.10.287.690">
    <property type="entry name" value="Helix hairpin bin"/>
    <property type="match status" value="1"/>
</dbReference>
<evidence type="ECO:0000259" key="10">
    <source>
        <dbReference type="Pfam" id="PF03104"/>
    </source>
</evidence>
<dbReference type="GO" id="GO:0003677">
    <property type="term" value="F:DNA binding"/>
    <property type="evidence" value="ECO:0007669"/>
    <property type="project" value="UniProtKB-KW"/>
</dbReference>
<feature type="domain" description="DNA-directed DNA polymerase family B exonuclease" evidence="10">
    <location>
        <begin position="397"/>
        <end position="557"/>
    </location>
</feature>
<dbReference type="InterPro" id="IPR043502">
    <property type="entry name" value="DNA/RNA_pol_sf"/>
</dbReference>
<dbReference type="Pfam" id="PF00136">
    <property type="entry name" value="DNA_pol_B"/>
    <property type="match status" value="1"/>
</dbReference>